<dbReference type="KEGG" id="aaf:AURANDRAFT_55083"/>
<evidence type="ECO:0000256" key="2">
    <source>
        <dbReference type="ARBA" id="ARBA00006706"/>
    </source>
</evidence>
<keyword evidence="9" id="KW-1185">Reference proteome</keyword>
<reference evidence="8 9" key="1">
    <citation type="journal article" date="2011" name="Proc. Natl. Acad. Sci. U.S.A.">
        <title>Niche of harmful alga Aureococcus anophagefferens revealed through ecogenomics.</title>
        <authorList>
            <person name="Gobler C.J."/>
            <person name="Berry D.L."/>
            <person name="Dyhrman S.T."/>
            <person name="Wilhelm S.W."/>
            <person name="Salamov A."/>
            <person name="Lobanov A.V."/>
            <person name="Zhang Y."/>
            <person name="Collier J.L."/>
            <person name="Wurch L.L."/>
            <person name="Kustka A.B."/>
            <person name="Dill B.D."/>
            <person name="Shah M."/>
            <person name="VerBerkmoes N.C."/>
            <person name="Kuo A."/>
            <person name="Terry A."/>
            <person name="Pangilinan J."/>
            <person name="Lindquist E.A."/>
            <person name="Lucas S."/>
            <person name="Paulsen I.T."/>
            <person name="Hattenrath-Lehmann T.K."/>
            <person name="Talmage S.C."/>
            <person name="Walker E.A."/>
            <person name="Koch F."/>
            <person name="Burson A.M."/>
            <person name="Marcoval M.A."/>
            <person name="Tang Y.Z."/>
            <person name="Lecleir G.R."/>
            <person name="Coyne K.J."/>
            <person name="Berg G.M."/>
            <person name="Bertrand E.M."/>
            <person name="Saito M.A."/>
            <person name="Gladyshev V.N."/>
            <person name="Grigoriev I.V."/>
        </authorList>
    </citation>
    <scope>NUCLEOTIDE SEQUENCE [LARGE SCALE GENOMIC DNA]</scope>
    <source>
        <strain evidence="9">CCMP 1984</strain>
    </source>
</reference>
<dbReference type="GeneID" id="20222474"/>
<dbReference type="InterPro" id="IPR033749">
    <property type="entry name" value="Polyprenyl_synt_CS"/>
</dbReference>
<sequence length="341" mass="37134">MSVPLCRTARWFAGARFGVYAHVWYTNPCTNRHLSIRPDMDTVVVETIRHLALVDDLAPDFVGLWTPTSEDYRRELRASPGGKLTELHIDCLDPFSLVSAEVSSLSKHMRNLVRIEVPVLGEAATHLFAGSNGGNSGGKKIRATMVLLTARALRKQGSSNMRQRKLAEIIEIVHTASLFHDDVIDGADTRRGCPSVSAKFGDKVAILAGDFLLARACVALAKLENLAVVELISVVIEHLVRGEIIQMRPESGTSDTHALLEAYLQKTFYKTGSLMANACRAAALLEDETQANCDAAFAYGRHVGLAFQLVDDILDFEASDLELGKPALADLQMGLVTAFAC</sequence>
<comment type="similarity">
    <text evidence="2 7">Belongs to the FPP/GGPP synthase family.</text>
</comment>
<dbReference type="PANTHER" id="PTHR12001">
    <property type="entry name" value="GERANYLGERANYL PYROPHOSPHATE SYNTHASE"/>
    <property type="match status" value="1"/>
</dbReference>
<evidence type="ECO:0000256" key="6">
    <source>
        <dbReference type="ARBA" id="ARBA00023229"/>
    </source>
</evidence>
<evidence type="ECO:0000256" key="4">
    <source>
        <dbReference type="ARBA" id="ARBA00022723"/>
    </source>
</evidence>
<gene>
    <name evidence="8" type="ORF">AURANDRAFT_55083</name>
</gene>
<dbReference type="Proteomes" id="UP000002729">
    <property type="component" value="Unassembled WGS sequence"/>
</dbReference>
<dbReference type="eggNOG" id="KOG0776">
    <property type="taxonomic scope" value="Eukaryota"/>
</dbReference>
<feature type="non-terminal residue" evidence="8">
    <location>
        <position position="341"/>
    </location>
</feature>
<dbReference type="InParanoid" id="F0YJM6"/>
<keyword evidence="6" id="KW-0414">Isoprene biosynthesis</keyword>
<dbReference type="AlphaFoldDB" id="F0YJM6"/>
<proteinExistence type="inferred from homology"/>
<keyword evidence="5" id="KW-0460">Magnesium</keyword>
<dbReference type="GO" id="GO:1990234">
    <property type="term" value="C:transferase complex"/>
    <property type="evidence" value="ECO:0007669"/>
    <property type="project" value="TreeGrafter"/>
</dbReference>
<dbReference type="OrthoDB" id="9927103at2759"/>
<dbReference type="InterPro" id="IPR008949">
    <property type="entry name" value="Isoprenoid_synthase_dom_sf"/>
</dbReference>
<dbReference type="PANTHER" id="PTHR12001:SF69">
    <property type="entry name" value="ALL TRANS-POLYPRENYL-DIPHOSPHATE SYNTHASE PDSS1"/>
    <property type="match status" value="1"/>
</dbReference>
<evidence type="ECO:0000256" key="3">
    <source>
        <dbReference type="ARBA" id="ARBA00022679"/>
    </source>
</evidence>
<dbReference type="GO" id="GO:0006744">
    <property type="term" value="P:ubiquinone biosynthetic process"/>
    <property type="evidence" value="ECO:0007669"/>
    <property type="project" value="TreeGrafter"/>
</dbReference>
<dbReference type="EMBL" id="GL833148">
    <property type="protein sequence ID" value="EGB04680.1"/>
    <property type="molecule type" value="Genomic_DNA"/>
</dbReference>
<name>F0YJM6_AURAN</name>
<comment type="cofactor">
    <cofactor evidence="1">
        <name>Mg(2+)</name>
        <dbReference type="ChEBI" id="CHEBI:18420"/>
    </cofactor>
</comment>
<dbReference type="OMA" id="SEYIYTS"/>
<keyword evidence="4" id="KW-0479">Metal-binding</keyword>
<evidence type="ECO:0000256" key="5">
    <source>
        <dbReference type="ARBA" id="ARBA00022842"/>
    </source>
</evidence>
<evidence type="ECO:0000313" key="8">
    <source>
        <dbReference type="EMBL" id="EGB04680.1"/>
    </source>
</evidence>
<dbReference type="PROSITE" id="PS00444">
    <property type="entry name" value="POLYPRENYL_SYNTHASE_2"/>
    <property type="match status" value="1"/>
</dbReference>
<dbReference type="GO" id="GO:0008299">
    <property type="term" value="P:isoprenoid biosynthetic process"/>
    <property type="evidence" value="ECO:0007669"/>
    <property type="project" value="UniProtKB-KW"/>
</dbReference>
<dbReference type="GO" id="GO:0046872">
    <property type="term" value="F:metal ion binding"/>
    <property type="evidence" value="ECO:0007669"/>
    <property type="project" value="UniProtKB-KW"/>
</dbReference>
<dbReference type="SUPFAM" id="SSF48576">
    <property type="entry name" value="Terpenoid synthases"/>
    <property type="match status" value="1"/>
</dbReference>
<dbReference type="Pfam" id="PF00348">
    <property type="entry name" value="polyprenyl_synt"/>
    <property type="match status" value="1"/>
</dbReference>
<dbReference type="SFLD" id="SFLDS00005">
    <property type="entry name" value="Isoprenoid_Synthase_Type_I"/>
    <property type="match status" value="1"/>
</dbReference>
<dbReference type="RefSeq" id="XP_009040594.1">
    <property type="nucleotide sequence ID" value="XM_009042346.1"/>
</dbReference>
<protein>
    <submittedName>
        <fullName evidence="8">Uncharacterized protein</fullName>
    </submittedName>
</protein>
<dbReference type="CDD" id="cd00685">
    <property type="entry name" value="Trans_IPPS_HT"/>
    <property type="match status" value="1"/>
</dbReference>
<dbReference type="Gene3D" id="1.10.600.10">
    <property type="entry name" value="Farnesyl Diphosphate Synthase"/>
    <property type="match status" value="1"/>
</dbReference>
<evidence type="ECO:0000256" key="1">
    <source>
        <dbReference type="ARBA" id="ARBA00001946"/>
    </source>
</evidence>
<dbReference type="GO" id="GO:0004659">
    <property type="term" value="F:prenyltransferase activity"/>
    <property type="evidence" value="ECO:0007669"/>
    <property type="project" value="InterPro"/>
</dbReference>
<evidence type="ECO:0000256" key="7">
    <source>
        <dbReference type="RuleBase" id="RU004466"/>
    </source>
</evidence>
<dbReference type="FunCoup" id="F0YJM6">
    <property type="interactions" value="1"/>
</dbReference>
<accession>F0YJM6</accession>
<dbReference type="InterPro" id="IPR000092">
    <property type="entry name" value="Polyprenyl_synt"/>
</dbReference>
<evidence type="ECO:0000313" key="9">
    <source>
        <dbReference type="Proteomes" id="UP000002729"/>
    </source>
</evidence>
<keyword evidence="3 7" id="KW-0808">Transferase</keyword>
<organism evidence="9">
    <name type="scientific">Aureococcus anophagefferens</name>
    <name type="common">Harmful bloom alga</name>
    <dbReference type="NCBI Taxonomy" id="44056"/>
    <lineage>
        <taxon>Eukaryota</taxon>
        <taxon>Sar</taxon>
        <taxon>Stramenopiles</taxon>
        <taxon>Ochrophyta</taxon>
        <taxon>Pelagophyceae</taxon>
        <taxon>Pelagomonadales</taxon>
        <taxon>Pelagomonadaceae</taxon>
        <taxon>Aureococcus</taxon>
    </lineage>
</organism>